<organism evidence="1 2">
    <name type="scientific">Flavobacterium supellecticarium</name>
    <dbReference type="NCBI Taxonomy" id="2565924"/>
    <lineage>
        <taxon>Bacteria</taxon>
        <taxon>Pseudomonadati</taxon>
        <taxon>Bacteroidota</taxon>
        <taxon>Flavobacteriia</taxon>
        <taxon>Flavobacteriales</taxon>
        <taxon>Flavobacteriaceae</taxon>
        <taxon>Flavobacterium</taxon>
    </lineage>
</organism>
<dbReference type="InterPro" id="IPR020018">
    <property type="entry name" value="Motility-assoc_lipoprot_GldH"/>
</dbReference>
<comment type="caution">
    <text evidence="1">The sequence shown here is derived from an EMBL/GenBank/DDBJ whole genome shotgun (WGS) entry which is preliminary data.</text>
</comment>
<gene>
    <name evidence="1" type="primary">gldH</name>
    <name evidence="1" type="ORF">E6C50_12490</name>
</gene>
<proteinExistence type="predicted"/>
<evidence type="ECO:0000313" key="1">
    <source>
        <dbReference type="EMBL" id="THF49559.1"/>
    </source>
</evidence>
<evidence type="ECO:0000313" key="2">
    <source>
        <dbReference type="Proteomes" id="UP000307507"/>
    </source>
</evidence>
<accession>A0A4S3ZUX4</accession>
<sequence length="162" mass="18623">MLRKNNFLVVGLLSVLFLSCDKNRVFDEYQEIDGSWHKGQKVTFAFDQNDTITNYNMFVNIRNNNSYPFNNLFLIVSLLQPDGVTKVDTLEYQMAKEDGTLLGDGFSDIKESKLWYKENTRFPKVGKYTVNIQQAVRETGKVSGMEQLQGISEVGFRIEKAE</sequence>
<dbReference type="EMBL" id="SSNZ01000005">
    <property type="protein sequence ID" value="THF49559.1"/>
    <property type="molecule type" value="Genomic_DNA"/>
</dbReference>
<name>A0A4S3ZUX4_9FLAO</name>
<dbReference type="Pfam" id="PF14109">
    <property type="entry name" value="GldH_lipo"/>
    <property type="match status" value="1"/>
</dbReference>
<keyword evidence="1" id="KW-0449">Lipoprotein</keyword>
<reference evidence="1 2" key="1">
    <citation type="submission" date="2019-04" db="EMBL/GenBank/DDBJ databases">
        <title>Flavobacterium sp. nov. isolated from construction timber.</title>
        <authorList>
            <person name="Lin S.-Y."/>
            <person name="Chang C.-T."/>
            <person name="Young C.-C."/>
        </authorList>
    </citation>
    <scope>NUCLEOTIDE SEQUENCE [LARGE SCALE GENOMIC DNA]</scope>
    <source>
        <strain evidence="1 2">CC-CTC003</strain>
    </source>
</reference>
<protein>
    <submittedName>
        <fullName evidence="1">Gliding motility lipoprotein GldH</fullName>
    </submittedName>
</protein>
<dbReference type="PROSITE" id="PS51257">
    <property type="entry name" value="PROKAR_LIPOPROTEIN"/>
    <property type="match status" value="1"/>
</dbReference>
<dbReference type="NCBIfam" id="TIGR03511">
    <property type="entry name" value="GldH_lipo"/>
    <property type="match status" value="1"/>
</dbReference>
<dbReference type="Proteomes" id="UP000307507">
    <property type="component" value="Unassembled WGS sequence"/>
</dbReference>
<dbReference type="AlphaFoldDB" id="A0A4S3ZUX4"/>
<keyword evidence="2" id="KW-1185">Reference proteome</keyword>
<dbReference type="OrthoDB" id="982482at2"/>
<dbReference type="RefSeq" id="WP_136403555.1">
    <property type="nucleotide sequence ID" value="NZ_SSNZ01000005.1"/>
</dbReference>